<dbReference type="InterPro" id="IPR022742">
    <property type="entry name" value="Hydrolase_4"/>
</dbReference>
<dbReference type="PANTHER" id="PTHR46623">
    <property type="entry name" value="CARBOXYMETHYLENEBUTENOLIDASE-RELATED"/>
    <property type="match status" value="1"/>
</dbReference>
<dbReference type="Pfam" id="PF12146">
    <property type="entry name" value="Hydrolase_4"/>
    <property type="match status" value="1"/>
</dbReference>
<gene>
    <name evidence="2" type="ORF">GCM10022378_18760</name>
</gene>
<dbReference type="EMBL" id="BAABCK010000065">
    <property type="protein sequence ID" value="GAA3730660.1"/>
    <property type="molecule type" value="Genomic_DNA"/>
</dbReference>
<sequence>MKIVKPAPIYHEGGYRAIILLHSFTGTVRDVKTLAEHLKNEGYTVLAPSLAGHGTGPDAMAEVGPRDWWQDVEKAYDNLKKDGHDEIAVAGVSLGGLLSLKAGEELEDIKGIVAMSVPMDKDSDGINRRLIDYTRNFMKFVGHSDEEIEEKVKEIEEAPMEGLKDFKIMMDEVHGRLTEIDVPVSIKYGEKDAESYRHSAQQIYDELQIDEKHIKGYSDTSHLMTRSREQETLFEDITRFMDGLPWKR</sequence>
<feature type="domain" description="Serine aminopeptidase S33" evidence="1">
    <location>
        <begin position="17"/>
        <end position="117"/>
    </location>
</feature>
<reference evidence="3" key="1">
    <citation type="journal article" date="2019" name="Int. J. Syst. Evol. Microbiol.">
        <title>The Global Catalogue of Microorganisms (GCM) 10K type strain sequencing project: providing services to taxonomists for standard genome sequencing and annotation.</title>
        <authorList>
            <consortium name="The Broad Institute Genomics Platform"/>
            <consortium name="The Broad Institute Genome Sequencing Center for Infectious Disease"/>
            <person name="Wu L."/>
            <person name="Ma J."/>
        </authorList>
    </citation>
    <scope>NUCLEOTIDE SEQUENCE [LARGE SCALE GENOMIC DNA]</scope>
    <source>
        <strain evidence="3">JCM 16981</strain>
    </source>
</reference>
<dbReference type="InterPro" id="IPR012354">
    <property type="entry name" value="Esterase_lipase"/>
</dbReference>
<dbReference type="PIRSF" id="PIRSF017388">
    <property type="entry name" value="Esterase_lipase"/>
    <property type="match status" value="1"/>
</dbReference>
<dbReference type="Gene3D" id="3.40.50.1820">
    <property type="entry name" value="alpha/beta hydrolase"/>
    <property type="match status" value="1"/>
</dbReference>
<evidence type="ECO:0000259" key="1">
    <source>
        <dbReference type="Pfam" id="PF12146"/>
    </source>
</evidence>
<dbReference type="InterPro" id="IPR029058">
    <property type="entry name" value="AB_hydrolase_fold"/>
</dbReference>
<organism evidence="2 3">
    <name type="scientific">Salinicoccus jeotgali</name>
    <dbReference type="NCBI Taxonomy" id="381634"/>
    <lineage>
        <taxon>Bacteria</taxon>
        <taxon>Bacillati</taxon>
        <taxon>Bacillota</taxon>
        <taxon>Bacilli</taxon>
        <taxon>Bacillales</taxon>
        <taxon>Staphylococcaceae</taxon>
        <taxon>Salinicoccus</taxon>
    </lineage>
</organism>
<dbReference type="RefSeq" id="WP_344703779.1">
    <property type="nucleotide sequence ID" value="NZ_BAABCK010000065.1"/>
</dbReference>
<accession>A0ABP7F6L9</accession>
<dbReference type="Proteomes" id="UP001500920">
    <property type="component" value="Unassembled WGS sequence"/>
</dbReference>
<proteinExistence type="predicted"/>
<evidence type="ECO:0000313" key="3">
    <source>
        <dbReference type="Proteomes" id="UP001500920"/>
    </source>
</evidence>
<keyword evidence="3" id="KW-1185">Reference proteome</keyword>
<protein>
    <submittedName>
        <fullName evidence="2">Carboxylesterase</fullName>
    </submittedName>
</protein>
<dbReference type="SUPFAM" id="SSF53474">
    <property type="entry name" value="alpha/beta-Hydrolases"/>
    <property type="match status" value="1"/>
</dbReference>
<dbReference type="InterPro" id="IPR051049">
    <property type="entry name" value="Dienelactone_hydrolase-like"/>
</dbReference>
<dbReference type="PANTHER" id="PTHR46623:SF6">
    <property type="entry name" value="ALPHA_BETA-HYDROLASES SUPERFAMILY PROTEIN"/>
    <property type="match status" value="1"/>
</dbReference>
<name>A0ABP7F6L9_9STAP</name>
<comment type="caution">
    <text evidence="2">The sequence shown here is derived from an EMBL/GenBank/DDBJ whole genome shotgun (WGS) entry which is preliminary data.</text>
</comment>
<evidence type="ECO:0000313" key="2">
    <source>
        <dbReference type="EMBL" id="GAA3730660.1"/>
    </source>
</evidence>